<dbReference type="InterPro" id="IPR013325">
    <property type="entry name" value="RNA_pol_sigma_r2"/>
</dbReference>
<comment type="similarity">
    <text evidence="1">Belongs to the sigma-70 factor family. ECF subfamily.</text>
</comment>
<dbReference type="GO" id="GO:0003677">
    <property type="term" value="F:DNA binding"/>
    <property type="evidence" value="ECO:0007669"/>
    <property type="project" value="UniProtKB-KW"/>
</dbReference>
<dbReference type="NCBIfam" id="TIGR02937">
    <property type="entry name" value="sigma70-ECF"/>
    <property type="match status" value="1"/>
</dbReference>
<proteinExistence type="inferred from homology"/>
<dbReference type="Pfam" id="PF04542">
    <property type="entry name" value="Sigma70_r2"/>
    <property type="match status" value="1"/>
</dbReference>
<dbReference type="GO" id="GO:0016987">
    <property type="term" value="F:sigma factor activity"/>
    <property type="evidence" value="ECO:0007669"/>
    <property type="project" value="UniProtKB-KW"/>
</dbReference>
<evidence type="ECO:0000313" key="10">
    <source>
        <dbReference type="Proteomes" id="UP000245720"/>
    </source>
</evidence>
<keyword evidence="3" id="KW-0731">Sigma factor</keyword>
<dbReference type="Gene3D" id="1.10.10.10">
    <property type="entry name" value="Winged helix-like DNA-binding domain superfamily/Winged helix DNA-binding domain"/>
    <property type="match status" value="1"/>
</dbReference>
<feature type="region of interest" description="Disordered" evidence="6">
    <location>
        <begin position="78"/>
        <end position="97"/>
    </location>
</feature>
<evidence type="ECO:0000256" key="5">
    <source>
        <dbReference type="ARBA" id="ARBA00023163"/>
    </source>
</evidence>
<protein>
    <submittedName>
        <fullName evidence="9">RNA polymerase sigma-70 factor (ECF subfamily)</fullName>
    </submittedName>
</protein>
<dbReference type="Gene3D" id="1.10.1740.10">
    <property type="match status" value="1"/>
</dbReference>
<dbReference type="OrthoDB" id="9795666at2"/>
<gene>
    <name evidence="9" type="ORF">IE37_01168</name>
</gene>
<keyword evidence="4" id="KW-0238">DNA-binding</keyword>
<keyword evidence="2" id="KW-0805">Transcription regulation</keyword>
<accession>A0A315Y0I4</accession>
<evidence type="ECO:0000259" key="8">
    <source>
        <dbReference type="Pfam" id="PF08281"/>
    </source>
</evidence>
<reference evidence="9 10" key="1">
    <citation type="submission" date="2018-05" db="EMBL/GenBank/DDBJ databases">
        <title>The Hungate 1000. A catalogue of reference genomes from the rumen microbiome.</title>
        <authorList>
            <person name="Kelly W."/>
        </authorList>
    </citation>
    <scope>NUCLEOTIDE SEQUENCE [LARGE SCALE GENOMIC DNA]</scope>
    <source>
        <strain evidence="9 10">SAb67</strain>
    </source>
</reference>
<keyword evidence="5" id="KW-0804">Transcription</keyword>
<dbReference type="Pfam" id="PF08281">
    <property type="entry name" value="Sigma70_r4_2"/>
    <property type="match status" value="1"/>
</dbReference>
<evidence type="ECO:0000256" key="1">
    <source>
        <dbReference type="ARBA" id="ARBA00010641"/>
    </source>
</evidence>
<feature type="compositionally biased region" description="Basic and acidic residues" evidence="6">
    <location>
        <begin position="88"/>
        <end position="97"/>
    </location>
</feature>
<dbReference type="InterPro" id="IPR036388">
    <property type="entry name" value="WH-like_DNA-bd_sf"/>
</dbReference>
<name>A0A315Y0I4_RUMFL</name>
<sequence length="159" mass="18506">MSGEMEQYYKENGRKVFLYLMTLCGDADTAEELTQETFYRAIKSLRKYKGESSVYTWLCSIARNAWLEELRKRTKHKGEEISELAEDTAPRPDEAAESADGRLRLLKKIHSLPETEKELILLRASQELSFREIGEIFGKSENWARVTYYRAKQKLARGD</sequence>
<dbReference type="Proteomes" id="UP000245720">
    <property type="component" value="Unassembled WGS sequence"/>
</dbReference>
<evidence type="ECO:0000256" key="2">
    <source>
        <dbReference type="ARBA" id="ARBA00023015"/>
    </source>
</evidence>
<dbReference type="InterPro" id="IPR014284">
    <property type="entry name" value="RNA_pol_sigma-70_dom"/>
</dbReference>
<dbReference type="InterPro" id="IPR013324">
    <property type="entry name" value="RNA_pol_sigma_r3/r4-like"/>
</dbReference>
<dbReference type="RefSeq" id="WP_109726009.1">
    <property type="nucleotide sequence ID" value="NZ_QGDI01000004.1"/>
</dbReference>
<feature type="domain" description="RNA polymerase sigma factor 70 region 4 type 2" evidence="8">
    <location>
        <begin position="103"/>
        <end position="155"/>
    </location>
</feature>
<dbReference type="InterPro" id="IPR007627">
    <property type="entry name" value="RNA_pol_sigma70_r2"/>
</dbReference>
<dbReference type="AlphaFoldDB" id="A0A315Y0I4"/>
<comment type="caution">
    <text evidence="9">The sequence shown here is derived from an EMBL/GenBank/DDBJ whole genome shotgun (WGS) entry which is preliminary data.</text>
</comment>
<evidence type="ECO:0000256" key="4">
    <source>
        <dbReference type="ARBA" id="ARBA00023125"/>
    </source>
</evidence>
<dbReference type="InterPro" id="IPR039425">
    <property type="entry name" value="RNA_pol_sigma-70-like"/>
</dbReference>
<dbReference type="SUPFAM" id="SSF88946">
    <property type="entry name" value="Sigma2 domain of RNA polymerase sigma factors"/>
    <property type="match status" value="1"/>
</dbReference>
<evidence type="ECO:0000256" key="3">
    <source>
        <dbReference type="ARBA" id="ARBA00023082"/>
    </source>
</evidence>
<evidence type="ECO:0000259" key="7">
    <source>
        <dbReference type="Pfam" id="PF04542"/>
    </source>
</evidence>
<evidence type="ECO:0000256" key="6">
    <source>
        <dbReference type="SAM" id="MobiDB-lite"/>
    </source>
</evidence>
<evidence type="ECO:0000313" key="9">
    <source>
        <dbReference type="EMBL" id="PWJ13367.1"/>
    </source>
</evidence>
<dbReference type="InterPro" id="IPR013249">
    <property type="entry name" value="RNA_pol_sigma70_r4_t2"/>
</dbReference>
<dbReference type="GO" id="GO:0006352">
    <property type="term" value="P:DNA-templated transcription initiation"/>
    <property type="evidence" value="ECO:0007669"/>
    <property type="project" value="InterPro"/>
</dbReference>
<dbReference type="CDD" id="cd06171">
    <property type="entry name" value="Sigma70_r4"/>
    <property type="match status" value="1"/>
</dbReference>
<dbReference type="EMBL" id="QGDI01000004">
    <property type="protein sequence ID" value="PWJ13367.1"/>
    <property type="molecule type" value="Genomic_DNA"/>
</dbReference>
<organism evidence="9 10">
    <name type="scientific">Ruminococcus flavefaciens</name>
    <dbReference type="NCBI Taxonomy" id="1265"/>
    <lineage>
        <taxon>Bacteria</taxon>
        <taxon>Bacillati</taxon>
        <taxon>Bacillota</taxon>
        <taxon>Clostridia</taxon>
        <taxon>Eubacteriales</taxon>
        <taxon>Oscillospiraceae</taxon>
        <taxon>Ruminococcus</taxon>
    </lineage>
</organism>
<dbReference type="PANTHER" id="PTHR43133:SF8">
    <property type="entry name" value="RNA POLYMERASE SIGMA FACTOR HI_1459-RELATED"/>
    <property type="match status" value="1"/>
</dbReference>
<feature type="domain" description="RNA polymerase sigma-70 region 2" evidence="7">
    <location>
        <begin position="9"/>
        <end position="75"/>
    </location>
</feature>
<dbReference type="SUPFAM" id="SSF88659">
    <property type="entry name" value="Sigma3 and sigma4 domains of RNA polymerase sigma factors"/>
    <property type="match status" value="1"/>
</dbReference>
<dbReference type="PANTHER" id="PTHR43133">
    <property type="entry name" value="RNA POLYMERASE ECF-TYPE SIGMA FACTO"/>
    <property type="match status" value="1"/>
</dbReference>